<feature type="transmembrane region" description="Helical" evidence="1">
    <location>
        <begin position="6"/>
        <end position="30"/>
    </location>
</feature>
<dbReference type="Proteomes" id="UP000298568">
    <property type="component" value="Chromosome"/>
</dbReference>
<keyword evidence="1" id="KW-0812">Transmembrane</keyword>
<keyword evidence="1" id="KW-0472">Membrane</keyword>
<dbReference type="GeneID" id="59455577"/>
<dbReference type="RefSeq" id="WP_193453366.1">
    <property type="nucleotide sequence ID" value="NZ_CP031156.1"/>
</dbReference>
<keyword evidence="1" id="KW-1133">Transmembrane helix</keyword>
<protein>
    <recommendedName>
        <fullName evidence="4">Flagellin</fullName>
    </recommendedName>
</protein>
<keyword evidence="3" id="KW-1185">Reference proteome</keyword>
<dbReference type="EMBL" id="CP031156">
    <property type="protein sequence ID" value="QCO29374.1"/>
    <property type="molecule type" value="Genomic_DNA"/>
</dbReference>
<sequence>MNNPITSFILVVITLILAISVFTLASFYLGAQAVNAGIAREAENTASGFYIQRTPSVIVSGNKSIGVSLTNFNYNGTIYLTAFYFEPSFYGNPSISPQLAIGYSLVNGTPGNTAYGKFYSTSLSNEIYQGNVRIWASSANSIFNVSFPSQYDGVVLLFQKFGNKYVEVGYVWLS</sequence>
<organism evidence="2 3">
    <name type="scientific">Metallosphaera prunae</name>
    <dbReference type="NCBI Taxonomy" id="47304"/>
    <lineage>
        <taxon>Archaea</taxon>
        <taxon>Thermoproteota</taxon>
        <taxon>Thermoprotei</taxon>
        <taxon>Sulfolobales</taxon>
        <taxon>Sulfolobaceae</taxon>
        <taxon>Metallosphaera</taxon>
    </lineage>
</organism>
<accession>A0A4D8RUE9</accession>
<reference evidence="2 3" key="1">
    <citation type="submission" date="2018-07" db="EMBL/GenBank/DDBJ databases">
        <title>Complete Genome Sequences of Extremely Thermoacidophilic, Metal-Mobilizing Type-Strain Members of the Archaeal Family Sulfolobaceae: Acidianus brierleyi DSM-1651T, Acidianus sulfidivorans DSM-18786T, Metallosphaera hakonensis DSM-7519T, and Metallosphaera prunae DSM-10039T.</title>
        <authorList>
            <person name="Counts J.A."/>
            <person name="Kelly R.M."/>
        </authorList>
    </citation>
    <scope>NUCLEOTIDE SEQUENCE [LARGE SCALE GENOMIC DNA]</scope>
    <source>
        <strain evidence="2 3">Ron 12/II</strain>
    </source>
</reference>
<evidence type="ECO:0008006" key="4">
    <source>
        <dbReference type="Google" id="ProtNLM"/>
    </source>
</evidence>
<gene>
    <name evidence="2" type="ORF">DFR88_01735</name>
</gene>
<dbReference type="KEGG" id="mpru:DFR88_01735"/>
<evidence type="ECO:0000313" key="3">
    <source>
        <dbReference type="Proteomes" id="UP000298568"/>
    </source>
</evidence>
<evidence type="ECO:0000313" key="2">
    <source>
        <dbReference type="EMBL" id="QCO29374.1"/>
    </source>
</evidence>
<name>A0A4D8RUE9_METPR</name>
<proteinExistence type="predicted"/>
<evidence type="ECO:0000256" key="1">
    <source>
        <dbReference type="SAM" id="Phobius"/>
    </source>
</evidence>
<dbReference type="AlphaFoldDB" id="A0A4D8RUE9"/>